<dbReference type="SUPFAM" id="SSF47598">
    <property type="entry name" value="Ribbon-helix-helix"/>
    <property type="match status" value="1"/>
</dbReference>
<accession>A0A1G2BRF5</accession>
<comment type="caution">
    <text evidence="2">The sequence shown here is derived from an EMBL/GenBank/DDBJ whole genome shotgun (WGS) entry which is preliminary data.</text>
</comment>
<proteinExistence type="predicted"/>
<sequence>MREIINLSLPAQTVKAVKKAVKEGNYATTSEFFRRLLRDWQEGKLLNELLESRQEIESGRGKVLRSLKGLR</sequence>
<dbReference type="InterPro" id="IPR038296">
    <property type="entry name" value="ParD_sf"/>
</dbReference>
<dbReference type="Proteomes" id="UP000178248">
    <property type="component" value="Unassembled WGS sequence"/>
</dbReference>
<dbReference type="AlphaFoldDB" id="A0A1G2BRF5"/>
<gene>
    <name evidence="2" type="ORF">A3B30_00035</name>
</gene>
<reference evidence="2 3" key="1">
    <citation type="journal article" date="2016" name="Nat. Commun.">
        <title>Thousands of microbial genomes shed light on interconnected biogeochemical processes in an aquifer system.</title>
        <authorList>
            <person name="Anantharaman K."/>
            <person name="Brown C.T."/>
            <person name="Hug L.A."/>
            <person name="Sharon I."/>
            <person name="Castelle C.J."/>
            <person name="Probst A.J."/>
            <person name="Thomas B.C."/>
            <person name="Singh A."/>
            <person name="Wilkins M.J."/>
            <person name="Karaoz U."/>
            <person name="Brodie E.L."/>
            <person name="Williams K.H."/>
            <person name="Hubbard S.S."/>
            <person name="Banfield J.F."/>
        </authorList>
    </citation>
    <scope>NUCLEOTIDE SEQUENCE [LARGE SCALE GENOMIC DNA]</scope>
</reference>
<evidence type="ECO:0000313" key="3">
    <source>
        <dbReference type="Proteomes" id="UP000178248"/>
    </source>
</evidence>
<dbReference type="InterPro" id="IPR010985">
    <property type="entry name" value="Ribbon_hlx_hlx"/>
</dbReference>
<dbReference type="STRING" id="1798551.A3B30_00035"/>
<dbReference type="EMBL" id="MHKM01000026">
    <property type="protein sequence ID" value="OGY91159.1"/>
    <property type="molecule type" value="Genomic_DNA"/>
</dbReference>
<name>A0A1G2BRF5_9BACT</name>
<dbReference type="Gene3D" id="6.10.10.120">
    <property type="entry name" value="Antitoxin ParD1-like"/>
    <property type="match status" value="1"/>
</dbReference>
<evidence type="ECO:0000259" key="1">
    <source>
        <dbReference type="Pfam" id="PF01402"/>
    </source>
</evidence>
<evidence type="ECO:0000313" key="2">
    <source>
        <dbReference type="EMBL" id="OGY91159.1"/>
    </source>
</evidence>
<organism evidence="2 3">
    <name type="scientific">Candidatus Komeilibacteria bacterium RIFCSPLOWO2_01_FULL_52_15</name>
    <dbReference type="NCBI Taxonomy" id="1798551"/>
    <lineage>
        <taxon>Bacteria</taxon>
        <taxon>Candidatus Komeiliibacteriota</taxon>
    </lineage>
</organism>
<dbReference type="CDD" id="cd22231">
    <property type="entry name" value="RHH_NikR_HicB-like"/>
    <property type="match status" value="1"/>
</dbReference>
<feature type="domain" description="Ribbon-helix-helix protein CopG" evidence="1">
    <location>
        <begin position="5"/>
        <end position="40"/>
    </location>
</feature>
<dbReference type="GO" id="GO:0006355">
    <property type="term" value="P:regulation of DNA-templated transcription"/>
    <property type="evidence" value="ECO:0007669"/>
    <property type="project" value="InterPro"/>
</dbReference>
<dbReference type="InterPro" id="IPR002145">
    <property type="entry name" value="CopG"/>
</dbReference>
<dbReference type="Pfam" id="PF01402">
    <property type="entry name" value="RHH_1"/>
    <property type="match status" value="1"/>
</dbReference>
<protein>
    <recommendedName>
        <fullName evidence="1">Ribbon-helix-helix protein CopG domain-containing protein</fullName>
    </recommendedName>
</protein>